<name>A0A9R0TIN4_TRITD</name>
<protein>
    <recommendedName>
        <fullName evidence="3">DEAD-box RNA helicase Q domain-containing protein</fullName>
    </recommendedName>
</protein>
<evidence type="ECO:0000313" key="2">
    <source>
        <dbReference type="Proteomes" id="UP000324705"/>
    </source>
</evidence>
<proteinExistence type="predicted"/>
<organism evidence="1 2">
    <name type="scientific">Triticum turgidum subsp. durum</name>
    <name type="common">Durum wheat</name>
    <name type="synonym">Triticum durum</name>
    <dbReference type="NCBI Taxonomy" id="4567"/>
    <lineage>
        <taxon>Eukaryota</taxon>
        <taxon>Viridiplantae</taxon>
        <taxon>Streptophyta</taxon>
        <taxon>Embryophyta</taxon>
        <taxon>Tracheophyta</taxon>
        <taxon>Spermatophyta</taxon>
        <taxon>Magnoliopsida</taxon>
        <taxon>Liliopsida</taxon>
        <taxon>Poales</taxon>
        <taxon>Poaceae</taxon>
        <taxon>BOP clade</taxon>
        <taxon>Pooideae</taxon>
        <taxon>Triticodae</taxon>
        <taxon>Triticeae</taxon>
        <taxon>Triticinae</taxon>
        <taxon>Triticum</taxon>
    </lineage>
</organism>
<dbReference type="Gramene" id="TRITD5Av1G020640.1">
    <property type="protein sequence ID" value="TRITD5Av1G020640.1"/>
    <property type="gene ID" value="TRITD5Av1G020640"/>
</dbReference>
<evidence type="ECO:0000313" key="1">
    <source>
        <dbReference type="EMBL" id="VAI12996.1"/>
    </source>
</evidence>
<dbReference type="Proteomes" id="UP000324705">
    <property type="component" value="Chromosome 5A"/>
</dbReference>
<evidence type="ECO:0008006" key="3">
    <source>
        <dbReference type="Google" id="ProtNLM"/>
    </source>
</evidence>
<reference evidence="1 2" key="1">
    <citation type="submission" date="2017-09" db="EMBL/GenBank/DDBJ databases">
        <authorList>
            <consortium name="International Durum Wheat Genome Sequencing Consortium (IDWGSC)"/>
            <person name="Milanesi L."/>
        </authorList>
    </citation>
    <scope>NUCLEOTIDE SEQUENCE [LARGE SCALE GENOMIC DNA]</scope>
    <source>
        <strain evidence="2">cv. Svevo</strain>
    </source>
</reference>
<keyword evidence="2" id="KW-1185">Reference proteome</keyword>
<dbReference type="EMBL" id="LT934119">
    <property type="protein sequence ID" value="VAI12996.1"/>
    <property type="molecule type" value="Genomic_DNA"/>
</dbReference>
<accession>A0A9R0TIN4</accession>
<gene>
    <name evidence="1" type="ORF">TRITD_5Av1G020640</name>
</gene>
<dbReference type="AlphaFoldDB" id="A0A9R0TIN4"/>
<sequence length="136" mass="14077">MYAMIRRADPLRRRAASAILAALLQHPAGPSAAGASASVLPPRSPLPPPAMWFHSRPAPLGFRETGAARAGAHAQFAADEGWNYDDKRKPAGGVAGAGAGAKEEGLEIAKLGISSEIVDKLSAKGITKLFPIQSCP</sequence>